<name>A0ABQ2ETP3_9DEIO</name>
<dbReference type="SUPFAM" id="SSF53756">
    <property type="entry name" value="UDP-Glycosyltransferase/glycogen phosphorylase"/>
    <property type="match status" value="1"/>
</dbReference>
<dbReference type="EMBL" id="BMPP01000007">
    <property type="protein sequence ID" value="GGK25786.1"/>
    <property type="molecule type" value="Genomic_DNA"/>
</dbReference>
<accession>A0ABQ2ETP3</accession>
<dbReference type="PANTHER" id="PTHR12526">
    <property type="entry name" value="GLYCOSYLTRANSFERASE"/>
    <property type="match status" value="1"/>
</dbReference>
<dbReference type="CDD" id="cd03820">
    <property type="entry name" value="GT4_AmsD-like"/>
    <property type="match status" value="1"/>
</dbReference>
<dbReference type="Pfam" id="PF13439">
    <property type="entry name" value="Glyco_transf_4"/>
    <property type="match status" value="1"/>
</dbReference>
<sequence>MERVAATVAGGLTTRGFDVEILTLWGDTSAYPLPSEVRLTTLGLSTDVLEVRKKMPQVIRAIRQHLKRRRPDTLIVTDTFLSLFATPAAFGLRVRQVAWEHFNFHFSFGMRSRQLARGIAAHLAQDVVTLTQRDVAQWRSAFPRARARLQSITNPMPFPSLTDNPYALDSRTVLAVGWLDRRKGFDLLLEAWARVQGDFPGWSLKIIGTGEEEEALRAQAASLGLERWALAPQTSHIEQEYRNAGVFVLPSRFEGLPMVLIESQAHGVPAVAFDCLTGPAEIFETGGGVLVPLEDVEGFARELGGLMADTAARQGLSERAFQGTKRYERERVLDHWMTLLGAR</sequence>
<evidence type="ECO:0000313" key="3">
    <source>
        <dbReference type="EMBL" id="GGK25786.1"/>
    </source>
</evidence>
<dbReference type="InterPro" id="IPR028098">
    <property type="entry name" value="Glyco_trans_4-like_N"/>
</dbReference>
<feature type="domain" description="Glycosyl transferase family 1" evidence="1">
    <location>
        <begin position="169"/>
        <end position="321"/>
    </location>
</feature>
<evidence type="ECO:0000259" key="2">
    <source>
        <dbReference type="Pfam" id="PF13439"/>
    </source>
</evidence>
<dbReference type="InterPro" id="IPR001296">
    <property type="entry name" value="Glyco_trans_1"/>
</dbReference>
<comment type="caution">
    <text evidence="3">The sequence shown here is derived from an EMBL/GenBank/DDBJ whole genome shotgun (WGS) entry which is preliminary data.</text>
</comment>
<organism evidence="3 4">
    <name type="scientific">Deinococcus malanensis</name>
    <dbReference type="NCBI Taxonomy" id="1706855"/>
    <lineage>
        <taxon>Bacteria</taxon>
        <taxon>Thermotogati</taxon>
        <taxon>Deinococcota</taxon>
        <taxon>Deinococci</taxon>
        <taxon>Deinococcales</taxon>
        <taxon>Deinococcaceae</taxon>
        <taxon>Deinococcus</taxon>
    </lineage>
</organism>
<dbReference type="Pfam" id="PF00534">
    <property type="entry name" value="Glycos_transf_1"/>
    <property type="match status" value="1"/>
</dbReference>
<dbReference type="Gene3D" id="3.40.50.2000">
    <property type="entry name" value="Glycogen Phosphorylase B"/>
    <property type="match status" value="2"/>
</dbReference>
<feature type="domain" description="Glycosyltransferase subfamily 4-like N-terminal" evidence="2">
    <location>
        <begin position="1"/>
        <end position="154"/>
    </location>
</feature>
<protein>
    <submittedName>
        <fullName evidence="3">Glycosyl transferase</fullName>
    </submittedName>
</protein>
<reference evidence="4" key="1">
    <citation type="journal article" date="2019" name="Int. J. Syst. Evol. Microbiol.">
        <title>The Global Catalogue of Microorganisms (GCM) 10K type strain sequencing project: providing services to taxonomists for standard genome sequencing and annotation.</title>
        <authorList>
            <consortium name="The Broad Institute Genomics Platform"/>
            <consortium name="The Broad Institute Genome Sequencing Center for Infectious Disease"/>
            <person name="Wu L."/>
            <person name="Ma J."/>
        </authorList>
    </citation>
    <scope>NUCLEOTIDE SEQUENCE [LARGE SCALE GENOMIC DNA]</scope>
    <source>
        <strain evidence="4">JCM 30331</strain>
    </source>
</reference>
<dbReference type="GO" id="GO:0016740">
    <property type="term" value="F:transferase activity"/>
    <property type="evidence" value="ECO:0007669"/>
    <property type="project" value="UniProtKB-KW"/>
</dbReference>
<keyword evidence="4" id="KW-1185">Reference proteome</keyword>
<proteinExistence type="predicted"/>
<evidence type="ECO:0000259" key="1">
    <source>
        <dbReference type="Pfam" id="PF00534"/>
    </source>
</evidence>
<keyword evidence="3" id="KW-0808">Transferase</keyword>
<evidence type="ECO:0000313" key="4">
    <source>
        <dbReference type="Proteomes" id="UP000647587"/>
    </source>
</evidence>
<gene>
    <name evidence="3" type="ORF">GCM10008955_19390</name>
</gene>
<dbReference type="PANTHER" id="PTHR12526:SF630">
    <property type="entry name" value="GLYCOSYLTRANSFERASE"/>
    <property type="match status" value="1"/>
</dbReference>
<dbReference type="Proteomes" id="UP000647587">
    <property type="component" value="Unassembled WGS sequence"/>
</dbReference>